<dbReference type="EMBL" id="QKLU01000012">
    <property type="protein sequence ID" value="PYF68476.1"/>
    <property type="molecule type" value="Genomic_DNA"/>
</dbReference>
<dbReference type="RefSeq" id="WP_110834733.1">
    <property type="nucleotide sequence ID" value="NZ_QKLU01000012.1"/>
</dbReference>
<accession>A0A318U9C1</accession>
<sequence length="124" mass="14427">MVYSYNYSLSIKLKLSDGAFNFLTIAIKRNKITKPSMFEGEFWNSCIIKRRQGDKEIILSIEQMNKLLIAALEPLKKDYQLNQESREFAIDLCNTFKEISADAIKELNVLNDDNLVYSTKMEFI</sequence>
<dbReference type="AlphaFoldDB" id="A0A318U9C1"/>
<gene>
    <name evidence="1" type="ORF">B0O44_11263</name>
</gene>
<dbReference type="OrthoDB" id="9858175at2"/>
<reference evidence="1 2" key="1">
    <citation type="submission" date="2018-06" db="EMBL/GenBank/DDBJ databases">
        <title>Genomic Encyclopedia of Archaeal and Bacterial Type Strains, Phase II (KMG-II): from individual species to whole genera.</title>
        <authorList>
            <person name="Goeker M."/>
        </authorList>
    </citation>
    <scope>NUCLEOTIDE SEQUENCE [LARGE SCALE GENOMIC DNA]</scope>
    <source>
        <strain evidence="1 2">DSM 27372</strain>
    </source>
</reference>
<name>A0A318U9C1_9SPHI</name>
<organism evidence="1 2">
    <name type="scientific">Pedobacter nutrimenti</name>
    <dbReference type="NCBI Taxonomy" id="1241337"/>
    <lineage>
        <taxon>Bacteria</taxon>
        <taxon>Pseudomonadati</taxon>
        <taxon>Bacteroidota</taxon>
        <taxon>Sphingobacteriia</taxon>
        <taxon>Sphingobacteriales</taxon>
        <taxon>Sphingobacteriaceae</taxon>
        <taxon>Pedobacter</taxon>
    </lineage>
</organism>
<comment type="caution">
    <text evidence="1">The sequence shown here is derived from an EMBL/GenBank/DDBJ whole genome shotgun (WGS) entry which is preliminary data.</text>
</comment>
<evidence type="ECO:0000313" key="1">
    <source>
        <dbReference type="EMBL" id="PYF68476.1"/>
    </source>
</evidence>
<evidence type="ECO:0000313" key="2">
    <source>
        <dbReference type="Proteomes" id="UP000248198"/>
    </source>
</evidence>
<protein>
    <submittedName>
        <fullName evidence="1">Uncharacterized protein</fullName>
    </submittedName>
</protein>
<keyword evidence="2" id="KW-1185">Reference proteome</keyword>
<dbReference type="Proteomes" id="UP000248198">
    <property type="component" value="Unassembled WGS sequence"/>
</dbReference>
<proteinExistence type="predicted"/>